<dbReference type="OrthoDB" id="1734838at2759"/>
<comment type="caution">
    <text evidence="2">The sequence shown here is derived from an EMBL/GenBank/DDBJ whole genome shotgun (WGS) entry which is preliminary data.</text>
</comment>
<proteinExistence type="predicted"/>
<dbReference type="PANTHER" id="PTHR38390:SF2">
    <property type="entry name" value="OS01G0103900 PROTEIN"/>
    <property type="match status" value="1"/>
</dbReference>
<gene>
    <name evidence="2" type="ORF">Cgig2_006006</name>
</gene>
<feature type="chain" id="PRO_5040510204" description="Ig-like domain-containing protein" evidence="1">
    <location>
        <begin position="21"/>
        <end position="454"/>
    </location>
</feature>
<sequence>MVLLFFVLDLRSLSPPLLEAVTECLLELANLYAVSAPKVRRCTSDSEIGDRIGLCYLQRSAISSSNELKVAYSPRGRSFSLRDFHYAVKHLPSDSHSPPLLDDFGSARFHDVDFSSMLSDEVLDSTGAKDVERKIVLISSYLIWNMDSEARKTLLDAADRCVSMEFVFLEQKSSQLNDLSESVNKFRQQICDLENCSFNAILPDACVFNGLVKRWLWELGDNTDEMLEALFVFQNSIAGSINQVSCKLCNSINQIMDGLSPCMVRCFLAEQHRSSASRECFTYDFTKPHRGMILRIWIHESGKHTLTLKNPWRSWGNIRKCGGGNTLILSFHPVCQEWMLLQKSDRGYYACHVCNIETVKKLHFTTIMFFQPLIMLLAGAEEILLFPDVNLSVSSADRKNLITPFTVGAETTIQCSIVQASNDKSINFSRELTSWAGDLRRTATSRWESDSTGS</sequence>
<evidence type="ECO:0008006" key="4">
    <source>
        <dbReference type="Google" id="ProtNLM"/>
    </source>
</evidence>
<organism evidence="2 3">
    <name type="scientific">Carnegiea gigantea</name>
    <dbReference type="NCBI Taxonomy" id="171969"/>
    <lineage>
        <taxon>Eukaryota</taxon>
        <taxon>Viridiplantae</taxon>
        <taxon>Streptophyta</taxon>
        <taxon>Embryophyta</taxon>
        <taxon>Tracheophyta</taxon>
        <taxon>Spermatophyta</taxon>
        <taxon>Magnoliopsida</taxon>
        <taxon>eudicotyledons</taxon>
        <taxon>Gunneridae</taxon>
        <taxon>Pentapetalae</taxon>
        <taxon>Caryophyllales</taxon>
        <taxon>Cactineae</taxon>
        <taxon>Cactaceae</taxon>
        <taxon>Cactoideae</taxon>
        <taxon>Echinocereeae</taxon>
        <taxon>Carnegiea</taxon>
    </lineage>
</organism>
<dbReference type="EMBL" id="JAKOGI010000005">
    <property type="protein sequence ID" value="KAJ8452201.1"/>
    <property type="molecule type" value="Genomic_DNA"/>
</dbReference>
<accession>A0A9Q1KWL1</accession>
<keyword evidence="3" id="KW-1185">Reference proteome</keyword>
<name>A0A9Q1KWL1_9CARY</name>
<reference evidence="2" key="1">
    <citation type="submission" date="2022-04" db="EMBL/GenBank/DDBJ databases">
        <title>Carnegiea gigantea Genome sequencing and assembly v2.</title>
        <authorList>
            <person name="Copetti D."/>
            <person name="Sanderson M.J."/>
            <person name="Burquez A."/>
            <person name="Wojciechowski M.F."/>
        </authorList>
    </citation>
    <scope>NUCLEOTIDE SEQUENCE</scope>
    <source>
        <strain evidence="2">SGP5-SGP5p</strain>
        <tissue evidence="2">Aerial part</tissue>
    </source>
</reference>
<protein>
    <recommendedName>
        <fullName evidence="4">Ig-like domain-containing protein</fullName>
    </recommendedName>
</protein>
<dbReference type="AlphaFoldDB" id="A0A9Q1KWL1"/>
<keyword evidence="1" id="KW-0732">Signal</keyword>
<dbReference type="Proteomes" id="UP001153076">
    <property type="component" value="Unassembled WGS sequence"/>
</dbReference>
<dbReference type="PANTHER" id="PTHR38390">
    <property type="entry name" value="OS01G0103900 PROTEIN"/>
    <property type="match status" value="1"/>
</dbReference>
<feature type="signal peptide" evidence="1">
    <location>
        <begin position="1"/>
        <end position="20"/>
    </location>
</feature>
<evidence type="ECO:0000313" key="2">
    <source>
        <dbReference type="EMBL" id="KAJ8452201.1"/>
    </source>
</evidence>
<evidence type="ECO:0000313" key="3">
    <source>
        <dbReference type="Proteomes" id="UP001153076"/>
    </source>
</evidence>
<evidence type="ECO:0000256" key="1">
    <source>
        <dbReference type="SAM" id="SignalP"/>
    </source>
</evidence>